<evidence type="ECO:0000259" key="1">
    <source>
        <dbReference type="Pfam" id="PF13456"/>
    </source>
</evidence>
<dbReference type="InterPro" id="IPR036397">
    <property type="entry name" value="RNaseH_sf"/>
</dbReference>
<evidence type="ECO:0000313" key="3">
    <source>
        <dbReference type="RefSeq" id="XP_035542100.1"/>
    </source>
</evidence>
<dbReference type="AlphaFoldDB" id="A0A6P9E1Y5"/>
<dbReference type="OrthoDB" id="1750927at2759"/>
<name>A0A6P9E1Y5_JUGRE</name>
<dbReference type="RefSeq" id="XP_035542100.1">
    <property type="nucleotide sequence ID" value="XM_035686207.1"/>
</dbReference>
<organism evidence="2 3">
    <name type="scientific">Juglans regia</name>
    <name type="common">English walnut</name>
    <dbReference type="NCBI Taxonomy" id="51240"/>
    <lineage>
        <taxon>Eukaryota</taxon>
        <taxon>Viridiplantae</taxon>
        <taxon>Streptophyta</taxon>
        <taxon>Embryophyta</taxon>
        <taxon>Tracheophyta</taxon>
        <taxon>Spermatophyta</taxon>
        <taxon>Magnoliopsida</taxon>
        <taxon>eudicotyledons</taxon>
        <taxon>Gunneridae</taxon>
        <taxon>Pentapetalae</taxon>
        <taxon>rosids</taxon>
        <taxon>fabids</taxon>
        <taxon>Fagales</taxon>
        <taxon>Juglandaceae</taxon>
        <taxon>Juglans</taxon>
    </lineage>
</organism>
<dbReference type="GO" id="GO:0004523">
    <property type="term" value="F:RNA-DNA hybrid ribonuclease activity"/>
    <property type="evidence" value="ECO:0007669"/>
    <property type="project" value="InterPro"/>
</dbReference>
<dbReference type="PANTHER" id="PTHR47723">
    <property type="entry name" value="OS05G0353850 PROTEIN"/>
    <property type="match status" value="1"/>
</dbReference>
<accession>A0A6P9E1Y5</accession>
<keyword evidence="2" id="KW-1185">Reference proteome</keyword>
<gene>
    <name evidence="3" type="primary">LOC118344808</name>
</gene>
<feature type="domain" description="RNase H type-1" evidence="1">
    <location>
        <begin position="74"/>
        <end position="97"/>
    </location>
</feature>
<dbReference type="Gene3D" id="3.30.420.10">
    <property type="entry name" value="Ribonuclease H-like superfamily/Ribonuclease H"/>
    <property type="match status" value="2"/>
</dbReference>
<dbReference type="InterPro" id="IPR053151">
    <property type="entry name" value="RNase_H-like"/>
</dbReference>
<protein>
    <submittedName>
        <fullName evidence="3">Uncharacterized protein LOC118344808</fullName>
    </submittedName>
</protein>
<dbReference type="GeneID" id="118344808"/>
<dbReference type="CDD" id="cd06222">
    <property type="entry name" value="RNase_H_like"/>
    <property type="match status" value="1"/>
</dbReference>
<proteinExistence type="predicted"/>
<sequence>MGNPGSCGIGGVIRDASGGMVQAFASYVGLGSNNKAELLALLYGLRRFISWWNRGRCGVWYLEDFWEEIVELACTVRCRFQHVYREGNRAADWLAKAGALGSEWVLSSSDNLPRVLRGLIRLDSLGFPSLRC</sequence>
<reference evidence="3" key="1">
    <citation type="submission" date="2025-08" db="UniProtKB">
        <authorList>
            <consortium name="RefSeq"/>
        </authorList>
    </citation>
    <scope>IDENTIFICATION</scope>
    <source>
        <tissue evidence="3">Leaves</tissue>
    </source>
</reference>
<dbReference type="InterPro" id="IPR044730">
    <property type="entry name" value="RNase_H-like_dom_plant"/>
</dbReference>
<dbReference type="Pfam" id="PF13456">
    <property type="entry name" value="RVT_3"/>
    <property type="match status" value="1"/>
</dbReference>
<dbReference type="Proteomes" id="UP000235220">
    <property type="component" value="Chromosome 16"/>
</dbReference>
<dbReference type="InterPro" id="IPR002156">
    <property type="entry name" value="RNaseH_domain"/>
</dbReference>
<dbReference type="InterPro" id="IPR012337">
    <property type="entry name" value="RNaseH-like_sf"/>
</dbReference>
<dbReference type="SUPFAM" id="SSF53098">
    <property type="entry name" value="Ribonuclease H-like"/>
    <property type="match status" value="1"/>
</dbReference>
<evidence type="ECO:0000313" key="2">
    <source>
        <dbReference type="Proteomes" id="UP000235220"/>
    </source>
</evidence>
<dbReference type="PANTHER" id="PTHR47723:SF19">
    <property type="entry name" value="POLYNUCLEOTIDYL TRANSFERASE, RIBONUCLEASE H-LIKE SUPERFAMILY PROTEIN"/>
    <property type="match status" value="1"/>
</dbReference>
<dbReference type="KEGG" id="jre:118344808"/>
<dbReference type="GO" id="GO:0003676">
    <property type="term" value="F:nucleic acid binding"/>
    <property type="evidence" value="ECO:0007669"/>
    <property type="project" value="InterPro"/>
</dbReference>
<dbReference type="InParanoid" id="A0A6P9E1Y5"/>